<keyword evidence="2" id="KW-1185">Reference proteome</keyword>
<gene>
    <name evidence="1" type="ORF">JIN84_20565</name>
</gene>
<dbReference type="Proteomes" id="UP000600139">
    <property type="component" value="Unassembled WGS sequence"/>
</dbReference>
<evidence type="ECO:0000313" key="1">
    <source>
        <dbReference type="EMBL" id="MBK1818028.1"/>
    </source>
</evidence>
<evidence type="ECO:0000313" key="2">
    <source>
        <dbReference type="Proteomes" id="UP000600139"/>
    </source>
</evidence>
<organism evidence="1 2">
    <name type="scientific">Luteolibacter yonseiensis</name>
    <dbReference type="NCBI Taxonomy" id="1144680"/>
    <lineage>
        <taxon>Bacteria</taxon>
        <taxon>Pseudomonadati</taxon>
        <taxon>Verrucomicrobiota</taxon>
        <taxon>Verrucomicrobiia</taxon>
        <taxon>Verrucomicrobiales</taxon>
        <taxon>Verrucomicrobiaceae</taxon>
        <taxon>Luteolibacter</taxon>
    </lineage>
</organism>
<comment type="caution">
    <text evidence="1">The sequence shown here is derived from an EMBL/GenBank/DDBJ whole genome shotgun (WGS) entry which is preliminary data.</text>
</comment>
<reference evidence="1" key="1">
    <citation type="submission" date="2021-01" db="EMBL/GenBank/DDBJ databases">
        <title>Modified the classification status of verrucomicrobia.</title>
        <authorList>
            <person name="Feng X."/>
        </authorList>
    </citation>
    <scope>NUCLEOTIDE SEQUENCE</scope>
    <source>
        <strain evidence="1">JCM 18052</strain>
    </source>
</reference>
<protein>
    <recommendedName>
        <fullName evidence="3">Aspartyl beta-hydroxylase</fullName>
    </recommendedName>
</protein>
<dbReference type="SUPFAM" id="SSF52540">
    <property type="entry name" value="P-loop containing nucleoside triphosphate hydrolases"/>
    <property type="match status" value="1"/>
</dbReference>
<dbReference type="InterPro" id="IPR027417">
    <property type="entry name" value="P-loop_NTPase"/>
</dbReference>
<sequence length="320" mass="35433">MSLPDLQGWLPVGITRHTSEPLVDWCRMGSRRFTEPFFDHSVEAAMQEPFNLLFRHQLPLDSLIEWQERSPGPVPDGFIFHMSRCGSTLVSRMLAALPGHIVLSEPPPLDALLRTDLRGADDEIRIAWLRAWVGIMGRPRNGERGLFVKLDAWHVFDLPLLRRAFPDTPWIFLYRNPVEVMVSAIGNPGMHLVPGMIGVTVPGIDPDEAMRMPQAEYIARVLAAVMLAGLEHLGPLGGKAINYDSLPEGVFSSIAPHFGLSLSPARMEAMKAVTAFHAKAPCFNFEPDSESKRNAAGGEVTALCAALLNPIYEQLRKLSE</sequence>
<dbReference type="RefSeq" id="WP_200352983.1">
    <property type="nucleotide sequence ID" value="NZ_BAABHZ010000002.1"/>
</dbReference>
<dbReference type="Gene3D" id="3.40.50.300">
    <property type="entry name" value="P-loop containing nucleotide triphosphate hydrolases"/>
    <property type="match status" value="1"/>
</dbReference>
<dbReference type="EMBL" id="JAENIK010000013">
    <property type="protein sequence ID" value="MBK1818028.1"/>
    <property type="molecule type" value="Genomic_DNA"/>
</dbReference>
<name>A0A934R429_9BACT</name>
<dbReference type="AlphaFoldDB" id="A0A934R429"/>
<evidence type="ECO:0008006" key="3">
    <source>
        <dbReference type="Google" id="ProtNLM"/>
    </source>
</evidence>
<accession>A0A934R429</accession>
<proteinExistence type="predicted"/>